<evidence type="ECO:0008006" key="3">
    <source>
        <dbReference type="Google" id="ProtNLM"/>
    </source>
</evidence>
<evidence type="ECO:0000313" key="1">
    <source>
        <dbReference type="EMBL" id="BDU14906.1"/>
    </source>
</evidence>
<accession>A0ABN6UF05</accession>
<proteinExistence type="predicted"/>
<dbReference type="RefSeq" id="WP_147298614.1">
    <property type="nucleotide sequence ID" value="NZ_AP027041.1"/>
</dbReference>
<gene>
    <name evidence="1" type="ORF">LA521A_01070</name>
</gene>
<evidence type="ECO:0000313" key="2">
    <source>
        <dbReference type="Proteomes" id="UP001317822"/>
    </source>
</evidence>
<reference evidence="1 2" key="1">
    <citation type="journal article" date="2023" name="Int. J. Syst. Evol. Microbiol.">
        <title>Physiological and genomic analyses of cobalamin (vitamin B12)-auxotrophy of Lysobacter auxotrophicus sp. nov., a methionine-auxotrophic chitinolytic bacterium isolated from chitin-treated soil.</title>
        <authorList>
            <person name="Saito A."/>
            <person name="Dohra H."/>
            <person name="Hamada M."/>
            <person name="Moriuchi R."/>
            <person name="Kotsuchibashi Y."/>
            <person name="Mori K."/>
        </authorList>
    </citation>
    <scope>NUCLEOTIDE SEQUENCE [LARGE SCALE GENOMIC DNA]</scope>
    <source>
        <strain evidence="1 2">5-21a</strain>
    </source>
</reference>
<dbReference type="Proteomes" id="UP001317822">
    <property type="component" value="Chromosome"/>
</dbReference>
<keyword evidence="2" id="KW-1185">Reference proteome</keyword>
<protein>
    <recommendedName>
        <fullName evidence="3">HEAT repeat domain-containing protein</fullName>
    </recommendedName>
</protein>
<sequence length="227" mass="25636">MGMDRGCVVGIALLLAISINAYGEEPPSRQPLGKIVYVESQDEFAEINTQATKGMLQLLRSSDEGVRDKALQQAIARPNHYAPPVLFEISKALYADDQPEEATYWYVLARVRAVNDSSILLDETAKTGLLELVQAFNKGFSDYAPQHMDVVWTQMNRAVNWDRANPPAYDRRWMALHGMQAIRSGLAAKEGRSRERGDITIPQQQWAVSDEENRVDMLQKMKARMPR</sequence>
<organism evidence="1 2">
    <name type="scientific">Lysobacter auxotrophicus</name>
    <dbReference type="NCBI Taxonomy" id="2992573"/>
    <lineage>
        <taxon>Bacteria</taxon>
        <taxon>Pseudomonadati</taxon>
        <taxon>Pseudomonadota</taxon>
        <taxon>Gammaproteobacteria</taxon>
        <taxon>Lysobacterales</taxon>
        <taxon>Lysobacteraceae</taxon>
        <taxon>Lysobacter</taxon>
    </lineage>
</organism>
<name>A0ABN6UF05_9GAMM</name>
<dbReference type="EMBL" id="AP027041">
    <property type="protein sequence ID" value="BDU14906.1"/>
    <property type="molecule type" value="Genomic_DNA"/>
</dbReference>